<dbReference type="AlphaFoldDB" id="A0A177B676"/>
<dbReference type="Pfam" id="PF00515">
    <property type="entry name" value="TPR_1"/>
    <property type="match status" value="1"/>
</dbReference>
<dbReference type="GO" id="GO:0005737">
    <property type="term" value="C:cytoplasm"/>
    <property type="evidence" value="ECO:0007669"/>
    <property type="project" value="TreeGrafter"/>
</dbReference>
<dbReference type="GO" id="GO:0031145">
    <property type="term" value="P:anaphase-promoting complex-dependent catabolic process"/>
    <property type="evidence" value="ECO:0007669"/>
    <property type="project" value="TreeGrafter"/>
</dbReference>
<sequence length="576" mass="68421">MNVCLLNNVRNKILQYSSLKLHETVEYWLQQIIYSVDVKPSDLLFYAVNYYDMGHYQRTVDILEIHQLDTKYFYGAYLKLLCMEKMFYKYRDKIIHIENIFENLNIFKKLDDNTFINVQDNQIQSGLLFLCGNIYFEASNSMKALVNFQESLRSDILNHDSYNRIFGSGLMTKISESEALENLPYEEQTTNEAERNYLINNYQDKSINNNISLSMNLKRHIIKLINGETTLQTTPLIFAQIVNICKFYITMYCFEESQLILNVLKRQNGIDSTFAILQSTIFCETNQKLEMYEFAHYLVKKYVRCTDAWYCVALYFFLIKDYTNCRRFLFDTCYIFSKIQKYFTRDAKTIYLCGRSYEEDKEFDQSILFYLLVKDILPGCYLSHLHLAMDYRSIKYMKASNTNLYLAESIAEGDPYFLNELGVLYFQAGKYQKALDSFKKVTKVLNTLDVINIHWEAIYSNIGHIYRKFGRYDLALKYFFKSLKLNEINSDLLASIGFVYLCKLNLKKALFYFHKAYSFDKKNVFITSIIHRIIQDNYKYNEIGSRQYLRFCDFNDESCKVNVEFMSKYLNENKSK</sequence>
<evidence type="ECO:0000313" key="9">
    <source>
        <dbReference type="Proteomes" id="UP000078046"/>
    </source>
</evidence>
<name>A0A177B676_9BILA</name>
<evidence type="ECO:0000256" key="6">
    <source>
        <dbReference type="ARBA" id="ARBA00023306"/>
    </source>
</evidence>
<dbReference type="PROSITE" id="PS50005">
    <property type="entry name" value="TPR"/>
    <property type="match status" value="3"/>
</dbReference>
<dbReference type="OrthoDB" id="6095748at2759"/>
<evidence type="ECO:0000256" key="2">
    <source>
        <dbReference type="ARBA" id="ARBA00022737"/>
    </source>
</evidence>
<feature type="repeat" description="TPR" evidence="7">
    <location>
        <begin position="415"/>
        <end position="448"/>
    </location>
</feature>
<proteinExistence type="predicted"/>
<keyword evidence="2" id="KW-0677">Repeat</keyword>
<dbReference type="Pfam" id="PF13181">
    <property type="entry name" value="TPR_8"/>
    <property type="match status" value="1"/>
</dbReference>
<dbReference type="Gene3D" id="1.25.40.10">
    <property type="entry name" value="Tetratricopeptide repeat domain"/>
    <property type="match status" value="1"/>
</dbReference>
<feature type="repeat" description="TPR" evidence="7">
    <location>
        <begin position="490"/>
        <end position="523"/>
    </location>
</feature>
<keyword evidence="1" id="KW-0132">Cell division</keyword>
<keyword evidence="5 7" id="KW-0802">TPR repeat</keyword>
<dbReference type="InterPro" id="IPR011990">
    <property type="entry name" value="TPR-like_helical_dom_sf"/>
</dbReference>
<evidence type="ECO:0000256" key="5">
    <source>
        <dbReference type="ARBA" id="ARBA00022803"/>
    </source>
</evidence>
<dbReference type="PANTHER" id="PTHR12558">
    <property type="entry name" value="CELL DIVISION CYCLE 16,23,27"/>
    <property type="match status" value="1"/>
</dbReference>
<keyword evidence="4" id="KW-0833">Ubl conjugation pathway</keyword>
<keyword evidence="9" id="KW-1185">Reference proteome</keyword>
<evidence type="ECO:0000313" key="8">
    <source>
        <dbReference type="EMBL" id="OAF69091.1"/>
    </source>
</evidence>
<dbReference type="GO" id="GO:0045842">
    <property type="term" value="P:positive regulation of mitotic metaphase/anaphase transition"/>
    <property type="evidence" value="ECO:0007669"/>
    <property type="project" value="TreeGrafter"/>
</dbReference>
<evidence type="ECO:0000256" key="3">
    <source>
        <dbReference type="ARBA" id="ARBA00022776"/>
    </source>
</evidence>
<accession>A0A177B676</accession>
<gene>
    <name evidence="8" type="ORF">A3Q56_03106</name>
</gene>
<dbReference type="GO" id="GO:0051301">
    <property type="term" value="P:cell division"/>
    <property type="evidence" value="ECO:0007669"/>
    <property type="project" value="UniProtKB-KW"/>
</dbReference>
<feature type="repeat" description="TPR" evidence="7">
    <location>
        <begin position="456"/>
        <end position="489"/>
    </location>
</feature>
<organism evidence="8 9">
    <name type="scientific">Intoshia linei</name>
    <dbReference type="NCBI Taxonomy" id="1819745"/>
    <lineage>
        <taxon>Eukaryota</taxon>
        <taxon>Metazoa</taxon>
        <taxon>Spiralia</taxon>
        <taxon>Lophotrochozoa</taxon>
        <taxon>Mesozoa</taxon>
        <taxon>Orthonectida</taxon>
        <taxon>Rhopaluridae</taxon>
        <taxon>Intoshia</taxon>
    </lineage>
</organism>
<dbReference type="InterPro" id="IPR019734">
    <property type="entry name" value="TPR_rpt"/>
</dbReference>
<dbReference type="GO" id="GO:0016567">
    <property type="term" value="P:protein ubiquitination"/>
    <property type="evidence" value="ECO:0007669"/>
    <property type="project" value="TreeGrafter"/>
</dbReference>
<protein>
    <submittedName>
        <fullName evidence="8">Uncharacterized protein</fullName>
    </submittedName>
</protein>
<keyword evidence="3" id="KW-0498">Mitosis</keyword>
<dbReference type="Proteomes" id="UP000078046">
    <property type="component" value="Unassembled WGS sequence"/>
</dbReference>
<dbReference type="SUPFAM" id="SSF48452">
    <property type="entry name" value="TPR-like"/>
    <property type="match status" value="1"/>
</dbReference>
<dbReference type="SMART" id="SM00028">
    <property type="entry name" value="TPR"/>
    <property type="match status" value="5"/>
</dbReference>
<comment type="caution">
    <text evidence="8">The sequence shown here is derived from an EMBL/GenBank/DDBJ whole genome shotgun (WGS) entry which is preliminary data.</text>
</comment>
<evidence type="ECO:0000256" key="1">
    <source>
        <dbReference type="ARBA" id="ARBA00022618"/>
    </source>
</evidence>
<dbReference type="GO" id="GO:0005680">
    <property type="term" value="C:anaphase-promoting complex"/>
    <property type="evidence" value="ECO:0007669"/>
    <property type="project" value="TreeGrafter"/>
</dbReference>
<evidence type="ECO:0000256" key="4">
    <source>
        <dbReference type="ARBA" id="ARBA00022786"/>
    </source>
</evidence>
<dbReference type="PANTHER" id="PTHR12558:SF9">
    <property type="entry name" value="CELL DIVISION CYCLE PROTEIN 16 HOMOLOG"/>
    <property type="match status" value="1"/>
</dbReference>
<evidence type="ECO:0000256" key="7">
    <source>
        <dbReference type="PROSITE-ProRule" id="PRU00339"/>
    </source>
</evidence>
<reference evidence="8 9" key="1">
    <citation type="submission" date="2016-04" db="EMBL/GenBank/DDBJ databases">
        <title>The genome of Intoshia linei affirms orthonectids as highly simplified spiralians.</title>
        <authorList>
            <person name="Mikhailov K.V."/>
            <person name="Slusarev G.S."/>
            <person name="Nikitin M.A."/>
            <person name="Logacheva M.D."/>
            <person name="Penin A."/>
            <person name="Aleoshin V."/>
            <person name="Panchin Y.V."/>
        </authorList>
    </citation>
    <scope>NUCLEOTIDE SEQUENCE [LARGE SCALE GENOMIC DNA]</scope>
    <source>
        <strain evidence="8">Intl2013</strain>
        <tissue evidence="8">Whole animal</tissue>
    </source>
</reference>
<dbReference type="EMBL" id="LWCA01000337">
    <property type="protein sequence ID" value="OAF69091.1"/>
    <property type="molecule type" value="Genomic_DNA"/>
</dbReference>
<keyword evidence="6" id="KW-0131">Cell cycle</keyword>